<evidence type="ECO:0000256" key="6">
    <source>
        <dbReference type="ARBA" id="ARBA00023110"/>
    </source>
</evidence>
<feature type="region of interest" description="Disordered" evidence="9">
    <location>
        <begin position="1"/>
        <end position="221"/>
    </location>
</feature>
<dbReference type="SUPFAM" id="SSF54534">
    <property type="entry name" value="FKBP-like"/>
    <property type="match status" value="1"/>
</dbReference>
<evidence type="ECO:0000256" key="9">
    <source>
        <dbReference type="SAM" id="MobiDB-lite"/>
    </source>
</evidence>
<feature type="compositionally biased region" description="Low complexity" evidence="9">
    <location>
        <begin position="35"/>
        <end position="62"/>
    </location>
</feature>
<keyword evidence="7" id="KW-0143">Chaperone</keyword>
<dbReference type="AlphaFoldDB" id="A0A0F9V5G4"/>
<dbReference type="EMBL" id="LAZR01000048">
    <property type="protein sequence ID" value="KKN99239.1"/>
    <property type="molecule type" value="Genomic_DNA"/>
</dbReference>
<comment type="similarity">
    <text evidence="3">Belongs to the FKBP-type PPIase family.</text>
</comment>
<organism evidence="11">
    <name type="scientific">marine sediment metagenome</name>
    <dbReference type="NCBI Taxonomy" id="412755"/>
    <lineage>
        <taxon>unclassified sequences</taxon>
        <taxon>metagenomes</taxon>
        <taxon>ecological metagenomes</taxon>
    </lineage>
</organism>
<dbReference type="GO" id="GO:0005737">
    <property type="term" value="C:cytoplasm"/>
    <property type="evidence" value="ECO:0007669"/>
    <property type="project" value="UniProtKB-SubCell"/>
</dbReference>
<dbReference type="PANTHER" id="PTHR47861:SF3">
    <property type="entry name" value="FKBP-TYPE PEPTIDYL-PROLYL CIS-TRANS ISOMERASE SLYD"/>
    <property type="match status" value="1"/>
</dbReference>
<dbReference type="GO" id="GO:0003755">
    <property type="term" value="F:peptidyl-prolyl cis-trans isomerase activity"/>
    <property type="evidence" value="ECO:0007669"/>
    <property type="project" value="UniProtKB-KW"/>
</dbReference>
<accession>A0A0F9V5G4</accession>
<dbReference type="GO" id="GO:0042026">
    <property type="term" value="P:protein refolding"/>
    <property type="evidence" value="ECO:0007669"/>
    <property type="project" value="UniProtKB-ARBA"/>
</dbReference>
<evidence type="ECO:0000313" key="11">
    <source>
        <dbReference type="EMBL" id="KKN99239.1"/>
    </source>
</evidence>
<gene>
    <name evidence="11" type="ORF">LCGC14_0140320</name>
</gene>
<feature type="compositionally biased region" description="Basic and acidic residues" evidence="9">
    <location>
        <begin position="1"/>
        <end position="22"/>
    </location>
</feature>
<name>A0A0F9V5G4_9ZZZZ</name>
<dbReference type="Gene3D" id="3.10.50.40">
    <property type="match status" value="1"/>
</dbReference>
<evidence type="ECO:0000256" key="4">
    <source>
        <dbReference type="ARBA" id="ARBA00013194"/>
    </source>
</evidence>
<keyword evidence="8" id="KW-0413">Isomerase</keyword>
<keyword evidence="5" id="KW-0963">Cytoplasm</keyword>
<proteinExistence type="inferred from homology"/>
<evidence type="ECO:0000256" key="7">
    <source>
        <dbReference type="ARBA" id="ARBA00023186"/>
    </source>
</evidence>
<dbReference type="InterPro" id="IPR001179">
    <property type="entry name" value="PPIase_FKBP_dom"/>
</dbReference>
<evidence type="ECO:0000256" key="3">
    <source>
        <dbReference type="ARBA" id="ARBA00006577"/>
    </source>
</evidence>
<reference evidence="11" key="1">
    <citation type="journal article" date="2015" name="Nature">
        <title>Complex archaea that bridge the gap between prokaryotes and eukaryotes.</title>
        <authorList>
            <person name="Spang A."/>
            <person name="Saw J.H."/>
            <person name="Jorgensen S.L."/>
            <person name="Zaremba-Niedzwiedzka K."/>
            <person name="Martijn J."/>
            <person name="Lind A.E."/>
            <person name="van Eijk R."/>
            <person name="Schleper C."/>
            <person name="Guy L."/>
            <person name="Ettema T.J."/>
        </authorList>
    </citation>
    <scope>NUCLEOTIDE SEQUENCE</scope>
</reference>
<feature type="domain" description="PPIase FKBP-type" evidence="10">
    <location>
        <begin position="244"/>
        <end position="323"/>
    </location>
</feature>
<evidence type="ECO:0000256" key="8">
    <source>
        <dbReference type="ARBA" id="ARBA00023235"/>
    </source>
</evidence>
<comment type="subcellular location">
    <subcellularLocation>
        <location evidence="2">Cytoplasm</location>
    </subcellularLocation>
</comment>
<feature type="compositionally biased region" description="Low complexity" evidence="9">
    <location>
        <begin position="70"/>
        <end position="199"/>
    </location>
</feature>
<evidence type="ECO:0000259" key="10">
    <source>
        <dbReference type="PROSITE" id="PS50059"/>
    </source>
</evidence>
<dbReference type="EC" id="5.2.1.8" evidence="4"/>
<comment type="catalytic activity">
    <reaction evidence="1">
        <text>[protein]-peptidylproline (omega=180) = [protein]-peptidylproline (omega=0)</text>
        <dbReference type="Rhea" id="RHEA:16237"/>
        <dbReference type="Rhea" id="RHEA-COMP:10747"/>
        <dbReference type="Rhea" id="RHEA-COMP:10748"/>
        <dbReference type="ChEBI" id="CHEBI:83833"/>
        <dbReference type="ChEBI" id="CHEBI:83834"/>
        <dbReference type="EC" id="5.2.1.8"/>
    </reaction>
</comment>
<dbReference type="PANTHER" id="PTHR47861">
    <property type="entry name" value="FKBP-TYPE PEPTIDYL-PROLYL CIS-TRANS ISOMERASE SLYD"/>
    <property type="match status" value="1"/>
</dbReference>
<dbReference type="Pfam" id="PF00254">
    <property type="entry name" value="FKBP_C"/>
    <property type="match status" value="1"/>
</dbReference>
<keyword evidence="6" id="KW-0697">Rotamase</keyword>
<comment type="caution">
    <text evidence="11">The sequence shown here is derived from an EMBL/GenBank/DDBJ whole genome shotgun (WGS) entry which is preliminary data.</text>
</comment>
<evidence type="ECO:0000256" key="2">
    <source>
        <dbReference type="ARBA" id="ARBA00004496"/>
    </source>
</evidence>
<dbReference type="PROSITE" id="PS50059">
    <property type="entry name" value="FKBP_PPIASE"/>
    <property type="match status" value="1"/>
</dbReference>
<sequence length="406" mass="41706">MTDTKTKATRTKKADTSADKPVKTSKPAAGKASTAKKPVAKKPLAQKPAAKTTAAKTAVAKKPAAKKPAAKTTAASKPAKAPAKAAAAAKGTSKAPAKAAASPAKKPAPKAASAATRKAAPKAAPAAKTAGSKAAPKKAAASTKSKAGAKPAAKTATTGKAGASTSKSAAGSAAKAKTAKSAPATAKSAKPMPAAAAKKPASKKPKAAAKPPEPAPKERVEGASVNFSSVQEPPSHLTMRVDTNRVVAFHYRLCEVRPDGNRSPWLEASFGRQPLLYLHGHGNVVPGLEQAMAGKRAGDRIEITLTPEQAYGPRTSNELLRIPIKHLQRAPERKHLVPGTIVSVKTNRGVKNALVVKVGKFNVDLDTNHPYAGRTLHYQIEVLGVRQATAEEVAHRHVHGPGGHQH</sequence>
<evidence type="ECO:0000256" key="1">
    <source>
        <dbReference type="ARBA" id="ARBA00000971"/>
    </source>
</evidence>
<evidence type="ECO:0000256" key="5">
    <source>
        <dbReference type="ARBA" id="ARBA00022490"/>
    </source>
</evidence>
<protein>
    <recommendedName>
        <fullName evidence="4">peptidylprolyl isomerase</fullName>
        <ecNumber evidence="4">5.2.1.8</ecNumber>
    </recommendedName>
</protein>
<dbReference type="InterPro" id="IPR046357">
    <property type="entry name" value="PPIase_dom_sf"/>
</dbReference>